<proteinExistence type="predicted"/>
<evidence type="ECO:0000313" key="1">
    <source>
        <dbReference type="EMBL" id="GAL93403.1"/>
    </source>
</evidence>
<name>A0A0A1VVA9_MICAE</name>
<protein>
    <submittedName>
        <fullName evidence="1">Uncharacterized protein</fullName>
    </submittedName>
</protein>
<comment type="caution">
    <text evidence="1">The sequence shown here is derived from an EMBL/GenBank/DDBJ whole genome shotgun (WGS) entry which is preliminary data.</text>
</comment>
<dbReference type="Proteomes" id="UP000030321">
    <property type="component" value="Unassembled WGS sequence"/>
</dbReference>
<gene>
    <name evidence="1" type="ORF">N44_02090</name>
</gene>
<dbReference type="RefSeq" id="WP_045359158.1">
    <property type="nucleotide sequence ID" value="NZ_BBPA01000039.1"/>
</dbReference>
<sequence length="280" mass="33017">MKAIVLTCDKYIKFADHMIYAYQKLWPSNPFTFRVPYGDYPENLAKYGDKVELIPMDCSKIKDTVLNLLKDLPDEEWIYWCMDDRYLIRIQEEAANDIYNFVINNTESDLLTIICLRHLKGGYFKSDKFIQEGVKILTPKKQVVLRETVFSQTDALHELWSHQFMKVKALRRVFEGFPDRPFVAKEMDSFKHTKLVGERQLIVDKNIAVYGESTSRGEITENCAASFKRWGMELPTNMNISKTYQVIGEIPYQWLGLKITPPPRVKRFLTDVTRWYWRNV</sequence>
<dbReference type="EMBL" id="BBPA01000039">
    <property type="protein sequence ID" value="GAL93403.1"/>
    <property type="molecule type" value="Genomic_DNA"/>
</dbReference>
<reference evidence="2" key="1">
    <citation type="journal article" date="2015" name="Genome">
        <title>Whole Genome Sequence of the Non-Microcystin-Producing Microcystis aeruginosa Strain NIES-44.</title>
        <authorList>
            <person name="Okano K."/>
            <person name="Miyata N."/>
            <person name="Ozaki Y."/>
        </authorList>
    </citation>
    <scope>NUCLEOTIDE SEQUENCE [LARGE SCALE GENOMIC DNA]</scope>
    <source>
        <strain evidence="2">NIES-44</strain>
    </source>
</reference>
<organism evidence="1 2">
    <name type="scientific">Microcystis aeruginosa NIES-44</name>
    <dbReference type="NCBI Taxonomy" id="449439"/>
    <lineage>
        <taxon>Bacteria</taxon>
        <taxon>Bacillati</taxon>
        <taxon>Cyanobacteriota</taxon>
        <taxon>Cyanophyceae</taxon>
        <taxon>Oscillatoriophycideae</taxon>
        <taxon>Chroococcales</taxon>
        <taxon>Microcystaceae</taxon>
        <taxon>Microcystis</taxon>
    </lineage>
</organism>
<accession>A0A0A1VVA9</accession>
<evidence type="ECO:0000313" key="2">
    <source>
        <dbReference type="Proteomes" id="UP000030321"/>
    </source>
</evidence>
<dbReference type="AlphaFoldDB" id="A0A0A1VVA9"/>